<dbReference type="Gene3D" id="2.30.42.10">
    <property type="match status" value="1"/>
</dbReference>
<dbReference type="Pfam" id="PF03572">
    <property type="entry name" value="Peptidase_S41"/>
    <property type="match status" value="1"/>
</dbReference>
<accession>A0A1I5IBX8</accession>
<proteinExistence type="predicted"/>
<evidence type="ECO:0000313" key="3">
    <source>
        <dbReference type="Proteomes" id="UP000183642"/>
    </source>
</evidence>
<gene>
    <name evidence="2" type="ORF">SAMN05660359_04486</name>
</gene>
<feature type="domain" description="Tail specific protease" evidence="1">
    <location>
        <begin position="302"/>
        <end position="469"/>
    </location>
</feature>
<dbReference type="GO" id="GO:0008236">
    <property type="term" value="F:serine-type peptidase activity"/>
    <property type="evidence" value="ECO:0007669"/>
    <property type="project" value="InterPro"/>
</dbReference>
<dbReference type="RefSeq" id="WP_075015734.1">
    <property type="nucleotide sequence ID" value="NZ_FOWE01000013.1"/>
</dbReference>
<name>A0A1I5IBX8_9ACTN</name>
<dbReference type="SUPFAM" id="SSF52096">
    <property type="entry name" value="ClpP/crotonase"/>
    <property type="match status" value="1"/>
</dbReference>
<dbReference type="GO" id="GO:0006508">
    <property type="term" value="P:proteolysis"/>
    <property type="evidence" value="ECO:0007669"/>
    <property type="project" value="InterPro"/>
</dbReference>
<evidence type="ECO:0000313" key="2">
    <source>
        <dbReference type="EMBL" id="SFO58108.1"/>
    </source>
</evidence>
<dbReference type="Proteomes" id="UP000183642">
    <property type="component" value="Unassembled WGS sequence"/>
</dbReference>
<dbReference type="PANTHER" id="PTHR32060:SF22">
    <property type="entry name" value="CARBOXYL-TERMINAL-PROCESSING PEPTIDASE 3, CHLOROPLASTIC"/>
    <property type="match status" value="1"/>
</dbReference>
<dbReference type="AlphaFoldDB" id="A0A1I5IBX8"/>
<evidence type="ECO:0000259" key="1">
    <source>
        <dbReference type="Pfam" id="PF03572"/>
    </source>
</evidence>
<reference evidence="3" key="1">
    <citation type="submission" date="2016-10" db="EMBL/GenBank/DDBJ databases">
        <authorList>
            <person name="Varghese N."/>
            <person name="Submissions S."/>
        </authorList>
    </citation>
    <scope>NUCLEOTIDE SEQUENCE [LARGE SCALE GENOMIC DNA]</scope>
    <source>
        <strain evidence="3">DSM 43161</strain>
    </source>
</reference>
<dbReference type="OrthoDB" id="3275712at2"/>
<dbReference type="PANTHER" id="PTHR32060">
    <property type="entry name" value="TAIL-SPECIFIC PROTEASE"/>
    <property type="match status" value="1"/>
</dbReference>
<dbReference type="InterPro" id="IPR005151">
    <property type="entry name" value="Tail-specific_protease"/>
</dbReference>
<keyword evidence="3" id="KW-1185">Reference proteome</keyword>
<dbReference type="InterPro" id="IPR036034">
    <property type="entry name" value="PDZ_sf"/>
</dbReference>
<dbReference type="EMBL" id="FOWE01000013">
    <property type="protein sequence ID" value="SFO58108.1"/>
    <property type="molecule type" value="Genomic_DNA"/>
</dbReference>
<protein>
    <submittedName>
        <fullName evidence="2">Peptidase family S41</fullName>
    </submittedName>
</protein>
<sequence length="642" mass="69258">MTELGGDGVGTVSLPDFLSTYQVGTLSGDDRRLIVQQALVVLEQSYSLLPFKVARYGINPLQRLRLLQTQLGRPGPLGAEWFFHRELVDIFNSLRDLHTRYRLPRPFGAAVAMLPFLLKEFAEEGRLRYLVGRSAAEQEDLGESFRFGVEITHWNGVPIDRAIERFAERMPGANPAARHARAVELFTFRSLQFGPPPDDDWVTVQYIDHAGEVQRIELTWLVRGVAAPAEAQAPATDPDVALAFDVERTQVARLRTRLFAPEFIAAEASGEPVAAGPDDVTVSPAWSTVFQARRAQVGGSVLGYLRIRTFLPPIPSTASVIGFVQEFIRLLGELPQNGLVLDVRGNGGGAVLASELCLQALTARPLEPEPAQFAATMLNLRTCRTNRTLAAWLPSMEQAVESGAAYSAGIPFTTRQLLAEVPQSYFGPVVLVTDARCYSATDIFAAGFQDHGIGLVLGTDGSTGAGGANVWRMSDLLGSLPASDNSPFRPLPGGADVTVAIRRLLRVGPNAGTPLEDYGVVPDESHITTRRDITDNEVDLMATAAELLARSKPLRLDVELNEAGGELTVMFATVGIDHADVVVDGRPRLTIDLGGNLGPVVVPGAGTPQEVRVIGYGDSAPVAARTFTRNGPTLDLRTTFTP</sequence>
<organism evidence="2 3">
    <name type="scientific">Geodermatophilus obscurus</name>
    <dbReference type="NCBI Taxonomy" id="1861"/>
    <lineage>
        <taxon>Bacteria</taxon>
        <taxon>Bacillati</taxon>
        <taxon>Actinomycetota</taxon>
        <taxon>Actinomycetes</taxon>
        <taxon>Geodermatophilales</taxon>
        <taxon>Geodermatophilaceae</taxon>
        <taxon>Geodermatophilus</taxon>
    </lineage>
</organism>
<dbReference type="Gene3D" id="3.90.226.10">
    <property type="entry name" value="2-enoyl-CoA Hydratase, Chain A, domain 1"/>
    <property type="match status" value="1"/>
</dbReference>
<dbReference type="InterPro" id="IPR029045">
    <property type="entry name" value="ClpP/crotonase-like_dom_sf"/>
</dbReference>
<dbReference type="GO" id="GO:0004175">
    <property type="term" value="F:endopeptidase activity"/>
    <property type="evidence" value="ECO:0007669"/>
    <property type="project" value="TreeGrafter"/>
</dbReference>